<dbReference type="Pfam" id="PF01189">
    <property type="entry name" value="Methyltr_RsmB-F"/>
    <property type="match status" value="1"/>
</dbReference>
<organism evidence="8 9">
    <name type="scientific">Candidatus Faeciplasma gallinarum</name>
    <dbReference type="NCBI Taxonomy" id="2840799"/>
    <lineage>
        <taxon>Bacteria</taxon>
        <taxon>Bacillati</taxon>
        <taxon>Bacillota</taxon>
        <taxon>Clostridia</taxon>
        <taxon>Eubacteriales</taxon>
        <taxon>Oscillospiraceae</taxon>
        <taxon>Oscillospiraceae incertae sedis</taxon>
        <taxon>Candidatus Faeciplasma</taxon>
    </lineage>
</organism>
<protein>
    <submittedName>
        <fullName evidence="8">RsmB/NOP family class I SAM-dependent RNA methyltransferase</fullName>
    </submittedName>
</protein>
<evidence type="ECO:0000313" key="8">
    <source>
        <dbReference type="EMBL" id="HIS24293.1"/>
    </source>
</evidence>
<dbReference type="InterPro" id="IPR023267">
    <property type="entry name" value="RCMT"/>
</dbReference>
<comment type="caution">
    <text evidence="8">The sequence shown here is derived from an EMBL/GenBank/DDBJ whole genome shotgun (WGS) entry which is preliminary data.</text>
</comment>
<proteinExistence type="inferred from homology"/>
<dbReference type="SUPFAM" id="SSF53335">
    <property type="entry name" value="S-adenosyl-L-methionine-dependent methyltransferases"/>
    <property type="match status" value="1"/>
</dbReference>
<name>A0A9D1EMQ9_9FIRM</name>
<evidence type="ECO:0000256" key="3">
    <source>
        <dbReference type="ARBA" id="ARBA00022679"/>
    </source>
</evidence>
<dbReference type="PANTHER" id="PTHR22807:SF30">
    <property type="entry name" value="28S RRNA (CYTOSINE(4447)-C(5))-METHYLTRANSFERASE-RELATED"/>
    <property type="match status" value="1"/>
</dbReference>
<evidence type="ECO:0000256" key="1">
    <source>
        <dbReference type="ARBA" id="ARBA00007494"/>
    </source>
</evidence>
<dbReference type="InterPro" id="IPR029063">
    <property type="entry name" value="SAM-dependent_MTases_sf"/>
</dbReference>
<keyword evidence="3 6" id="KW-0808">Transferase</keyword>
<keyword evidence="2 6" id="KW-0489">Methyltransferase</keyword>
<evidence type="ECO:0000259" key="7">
    <source>
        <dbReference type="PROSITE" id="PS51686"/>
    </source>
</evidence>
<dbReference type="PRINTS" id="PR02008">
    <property type="entry name" value="RCMTFAMILY"/>
</dbReference>
<feature type="binding site" evidence="6">
    <location>
        <begin position="119"/>
        <end position="125"/>
    </location>
    <ligand>
        <name>S-adenosyl-L-methionine</name>
        <dbReference type="ChEBI" id="CHEBI:59789"/>
    </ligand>
</feature>
<dbReference type="InterPro" id="IPR001678">
    <property type="entry name" value="MeTrfase_RsmB-F_NOP2_dom"/>
</dbReference>
<reference evidence="8" key="1">
    <citation type="submission" date="2020-10" db="EMBL/GenBank/DDBJ databases">
        <authorList>
            <person name="Gilroy R."/>
        </authorList>
    </citation>
    <scope>NUCLEOTIDE SEQUENCE</scope>
    <source>
        <strain evidence="8">CHK157-1446</strain>
    </source>
</reference>
<dbReference type="GO" id="GO:0000470">
    <property type="term" value="P:maturation of LSU-rRNA"/>
    <property type="evidence" value="ECO:0007669"/>
    <property type="project" value="TreeGrafter"/>
</dbReference>
<keyword evidence="4 6" id="KW-0949">S-adenosyl-L-methionine</keyword>
<sequence length="322" mass="35255">MCDTDIFGLPPVLSELLKRQYGDEVTEKIESGCLQKRTVSLRINPLKGGNTSDELLQAGINLAGLEWYGDAYLLPSCSEADVEKLPAYSEGRVYLQSLSSMIPPLVLDPRPDTDILDMAAAPGGKTTEIAALTSNKCRITACERDPIRAQRLKYNLEKQGVSCAYVMVTDSRTLSDAFSFDKILLDAPCSGSGTLNLGMPNTHFTRQLIDKCIRAQKALILKALSLLKVGGELIYSTCSILEEENEEIVRYALDGSDAEIVPVSGFDACGVPLLQTSLAGTLCICPDINYEGFFVAKIKKTGRRVKTPQPSAKQKPRRRKRQ</sequence>
<reference evidence="8" key="2">
    <citation type="journal article" date="2021" name="PeerJ">
        <title>Extensive microbial diversity within the chicken gut microbiome revealed by metagenomics and culture.</title>
        <authorList>
            <person name="Gilroy R."/>
            <person name="Ravi A."/>
            <person name="Getino M."/>
            <person name="Pursley I."/>
            <person name="Horton D.L."/>
            <person name="Alikhan N.F."/>
            <person name="Baker D."/>
            <person name="Gharbi K."/>
            <person name="Hall N."/>
            <person name="Watson M."/>
            <person name="Adriaenssens E.M."/>
            <person name="Foster-Nyarko E."/>
            <person name="Jarju S."/>
            <person name="Secka A."/>
            <person name="Antonio M."/>
            <person name="Oren A."/>
            <person name="Chaudhuri R.R."/>
            <person name="La Ragione R."/>
            <person name="Hildebrand F."/>
            <person name="Pallen M.J."/>
        </authorList>
    </citation>
    <scope>NUCLEOTIDE SEQUENCE</scope>
    <source>
        <strain evidence="8">CHK157-1446</strain>
    </source>
</reference>
<dbReference type="AlphaFoldDB" id="A0A9D1EMQ9"/>
<dbReference type="GO" id="GO:0070475">
    <property type="term" value="P:rRNA base methylation"/>
    <property type="evidence" value="ECO:0007669"/>
    <property type="project" value="TreeGrafter"/>
</dbReference>
<feature type="domain" description="SAM-dependent MTase RsmB/NOP-type" evidence="7">
    <location>
        <begin position="29"/>
        <end position="301"/>
    </location>
</feature>
<dbReference type="InterPro" id="IPR018314">
    <property type="entry name" value="RsmB/NOL1/NOP2-like_CS"/>
</dbReference>
<dbReference type="InterPro" id="IPR049560">
    <property type="entry name" value="MeTrfase_RsmB-F_NOP2_cat"/>
</dbReference>
<dbReference type="PROSITE" id="PS01153">
    <property type="entry name" value="NOL1_NOP2_SUN"/>
    <property type="match status" value="1"/>
</dbReference>
<evidence type="ECO:0000256" key="2">
    <source>
        <dbReference type="ARBA" id="ARBA00022603"/>
    </source>
</evidence>
<dbReference type="GO" id="GO:0003723">
    <property type="term" value="F:RNA binding"/>
    <property type="evidence" value="ECO:0007669"/>
    <property type="project" value="UniProtKB-UniRule"/>
</dbReference>
<dbReference type="Gene3D" id="3.30.70.1170">
    <property type="entry name" value="Sun protein, domain 3"/>
    <property type="match status" value="1"/>
</dbReference>
<dbReference type="Proteomes" id="UP000823982">
    <property type="component" value="Unassembled WGS sequence"/>
</dbReference>
<feature type="active site" description="Nucleophile" evidence="6">
    <location>
        <position position="238"/>
    </location>
</feature>
<dbReference type="Gene3D" id="3.40.50.150">
    <property type="entry name" value="Vaccinia Virus protein VP39"/>
    <property type="match status" value="1"/>
</dbReference>
<dbReference type="PROSITE" id="PS51686">
    <property type="entry name" value="SAM_MT_RSMB_NOP"/>
    <property type="match status" value="1"/>
</dbReference>
<feature type="binding site" evidence="6">
    <location>
        <position position="186"/>
    </location>
    <ligand>
        <name>S-adenosyl-L-methionine</name>
        <dbReference type="ChEBI" id="CHEBI:59789"/>
    </ligand>
</feature>
<dbReference type="EMBL" id="DVIR01000029">
    <property type="protein sequence ID" value="HIS24293.1"/>
    <property type="molecule type" value="Genomic_DNA"/>
</dbReference>
<dbReference type="CDD" id="cd02440">
    <property type="entry name" value="AdoMet_MTases"/>
    <property type="match status" value="1"/>
</dbReference>
<feature type="binding site" evidence="6">
    <location>
        <position position="170"/>
    </location>
    <ligand>
        <name>S-adenosyl-L-methionine</name>
        <dbReference type="ChEBI" id="CHEBI:59789"/>
    </ligand>
</feature>
<comment type="similarity">
    <text evidence="1 6">Belongs to the class I-like SAM-binding methyltransferase superfamily. RsmB/NOP family.</text>
</comment>
<evidence type="ECO:0000256" key="6">
    <source>
        <dbReference type="PROSITE-ProRule" id="PRU01023"/>
    </source>
</evidence>
<accession>A0A9D1EMQ9</accession>
<evidence type="ECO:0000256" key="5">
    <source>
        <dbReference type="ARBA" id="ARBA00022884"/>
    </source>
</evidence>
<gene>
    <name evidence="8" type="ORF">IAD01_02695</name>
</gene>
<evidence type="ECO:0000313" key="9">
    <source>
        <dbReference type="Proteomes" id="UP000823982"/>
    </source>
</evidence>
<keyword evidence="5 6" id="KW-0694">RNA-binding</keyword>
<dbReference type="PANTHER" id="PTHR22807">
    <property type="entry name" value="NOP2 YEAST -RELATED NOL1/NOP2/FMU SUN DOMAIN-CONTAINING"/>
    <property type="match status" value="1"/>
</dbReference>
<dbReference type="GO" id="GO:0009383">
    <property type="term" value="F:rRNA (cytosine-C5-)-methyltransferase activity"/>
    <property type="evidence" value="ECO:0007669"/>
    <property type="project" value="TreeGrafter"/>
</dbReference>
<evidence type="ECO:0000256" key="4">
    <source>
        <dbReference type="ARBA" id="ARBA00022691"/>
    </source>
</evidence>
<feature type="binding site" evidence="6">
    <location>
        <position position="143"/>
    </location>
    <ligand>
        <name>S-adenosyl-L-methionine</name>
        <dbReference type="ChEBI" id="CHEBI:59789"/>
    </ligand>
</feature>